<comment type="subcellular location">
    <subcellularLocation>
        <location evidence="1">Cell outer membrane</location>
    </subcellularLocation>
</comment>
<protein>
    <submittedName>
        <fullName evidence="5">Outer membrane protein beta-barrel domain-containing protein</fullName>
    </submittedName>
</protein>
<proteinExistence type="predicted"/>
<name>A0A1X7FCT1_TRICW</name>
<evidence type="ECO:0000256" key="1">
    <source>
        <dbReference type="ARBA" id="ARBA00004442"/>
    </source>
</evidence>
<evidence type="ECO:0000256" key="2">
    <source>
        <dbReference type="ARBA" id="ARBA00022729"/>
    </source>
</evidence>
<dbReference type="SUPFAM" id="SSF56925">
    <property type="entry name" value="OMPA-like"/>
    <property type="match status" value="1"/>
</dbReference>
<keyword evidence="2 3" id="KW-0732">Signal</keyword>
<evidence type="ECO:0000313" key="6">
    <source>
        <dbReference type="Proteomes" id="UP000192911"/>
    </source>
</evidence>
<evidence type="ECO:0000259" key="4">
    <source>
        <dbReference type="Pfam" id="PF13505"/>
    </source>
</evidence>
<accession>A0A1X7FCT1</accession>
<dbReference type="AlphaFoldDB" id="A0A1X7FCT1"/>
<dbReference type="GO" id="GO:0009279">
    <property type="term" value="C:cell outer membrane"/>
    <property type="evidence" value="ECO:0007669"/>
    <property type="project" value="UniProtKB-SubCell"/>
</dbReference>
<dbReference type="Pfam" id="PF13505">
    <property type="entry name" value="OMP_b-brl"/>
    <property type="match status" value="1"/>
</dbReference>
<feature type="chain" id="PRO_5013298918" evidence="3">
    <location>
        <begin position="23"/>
        <end position="192"/>
    </location>
</feature>
<organism evidence="5 6">
    <name type="scientific">Trinickia caryophylli</name>
    <name type="common">Paraburkholderia caryophylli</name>
    <dbReference type="NCBI Taxonomy" id="28094"/>
    <lineage>
        <taxon>Bacteria</taxon>
        <taxon>Pseudomonadati</taxon>
        <taxon>Pseudomonadota</taxon>
        <taxon>Betaproteobacteria</taxon>
        <taxon>Burkholderiales</taxon>
        <taxon>Burkholderiaceae</taxon>
        <taxon>Trinickia</taxon>
    </lineage>
</organism>
<reference evidence="6" key="1">
    <citation type="submission" date="2017-04" db="EMBL/GenBank/DDBJ databases">
        <authorList>
            <person name="Varghese N."/>
            <person name="Submissions S."/>
        </authorList>
    </citation>
    <scope>NUCLEOTIDE SEQUENCE [LARGE SCALE GENOMIC DNA]</scope>
    <source>
        <strain evidence="6">Ballard 720</strain>
    </source>
</reference>
<dbReference type="EMBL" id="FXAH01000008">
    <property type="protein sequence ID" value="SMF49816.1"/>
    <property type="molecule type" value="Genomic_DNA"/>
</dbReference>
<keyword evidence="6" id="KW-1185">Reference proteome</keyword>
<dbReference type="Proteomes" id="UP000192911">
    <property type="component" value="Unassembled WGS sequence"/>
</dbReference>
<dbReference type="STRING" id="28094.SAMN06295900_108181"/>
<evidence type="ECO:0000313" key="5">
    <source>
        <dbReference type="EMBL" id="SMF49816.1"/>
    </source>
</evidence>
<feature type="domain" description="Outer membrane protein beta-barrel" evidence="4">
    <location>
        <begin position="15"/>
        <end position="173"/>
    </location>
</feature>
<sequence>MSVMTKFSIAALLGIAWSAAFGSPGEPSETNWGFYVGVAPSYTSIDHQGAMAYVGHRGLAYGDILRVGAEFQLASFGVAPITDEHGTTHRINTYSSSASTVIAFDIGRFQFFTKLGVAKMTTLPTAFSANPKEKFYETFGPSLGLGAAFKVTEHLAARIEWHQDFSIGQQAFDGGKGSRNPGMLAAGLRFMF</sequence>
<dbReference type="Gene3D" id="2.40.160.20">
    <property type="match status" value="1"/>
</dbReference>
<feature type="signal peptide" evidence="3">
    <location>
        <begin position="1"/>
        <end position="22"/>
    </location>
</feature>
<gene>
    <name evidence="5" type="ORF">SAMN06295900_108181</name>
</gene>
<evidence type="ECO:0000256" key="3">
    <source>
        <dbReference type="SAM" id="SignalP"/>
    </source>
</evidence>
<dbReference type="InterPro" id="IPR027385">
    <property type="entry name" value="Beta-barrel_OMP"/>
</dbReference>
<dbReference type="InterPro" id="IPR011250">
    <property type="entry name" value="OMP/PagP_B-barrel"/>
</dbReference>